<protein>
    <recommendedName>
        <fullName evidence="4">DUF4946 domain-containing protein</fullName>
    </recommendedName>
</protein>
<proteinExistence type="predicted"/>
<evidence type="ECO:0000256" key="1">
    <source>
        <dbReference type="SAM" id="SignalP"/>
    </source>
</evidence>
<evidence type="ECO:0000313" key="2">
    <source>
        <dbReference type="EMBL" id="SPZ05280.1"/>
    </source>
</evidence>
<keyword evidence="1" id="KW-0732">Signal</keyword>
<evidence type="ECO:0008006" key="4">
    <source>
        <dbReference type="Google" id="ProtNLM"/>
    </source>
</evidence>
<name>A0A2X2EEZ2_PSELU</name>
<accession>A0A2X2EEZ2</accession>
<feature type="signal peptide" evidence="1">
    <location>
        <begin position="1"/>
        <end position="25"/>
    </location>
</feature>
<evidence type="ECO:0000313" key="3">
    <source>
        <dbReference type="Proteomes" id="UP000250443"/>
    </source>
</evidence>
<gene>
    <name evidence="2" type="ORF">NCTC11842_01700</name>
</gene>
<reference evidence="2 3" key="1">
    <citation type="submission" date="2018-06" db="EMBL/GenBank/DDBJ databases">
        <authorList>
            <consortium name="Pathogen Informatics"/>
            <person name="Doyle S."/>
        </authorList>
    </citation>
    <scope>NUCLEOTIDE SEQUENCE [LARGE SCALE GENOMIC DNA]</scope>
    <source>
        <strain evidence="2 3">NCTC11842</strain>
    </source>
</reference>
<dbReference type="Pfam" id="PF16304">
    <property type="entry name" value="DUF4946"/>
    <property type="match status" value="1"/>
</dbReference>
<dbReference type="InterPro" id="IPR032543">
    <property type="entry name" value="DUF4946"/>
</dbReference>
<sequence>MTFDRFSSPLVLAVFSLVMPLQALAADHNIPWPIGWESSILPNPVDAQGQTVGSRQRAVLQGMDGKQIAVMEVTRVTALNEHPVSIENVIVTMRKALQLHYSRLGLLASCSRPTETSVGDLSGLQTTCNMTAQSDKVLTHTLVTAVGSHATYSLEYAAEPATFSEHLHEFVQLRKMLKLN</sequence>
<dbReference type="AlphaFoldDB" id="A0A2X2EEZ2"/>
<dbReference type="RefSeq" id="WP_112297717.1">
    <property type="nucleotide sequence ID" value="NZ_DALZQD010000025.1"/>
</dbReference>
<organism evidence="2 3">
    <name type="scientific">Pseudomonas luteola</name>
    <dbReference type="NCBI Taxonomy" id="47886"/>
    <lineage>
        <taxon>Bacteria</taxon>
        <taxon>Pseudomonadati</taxon>
        <taxon>Pseudomonadota</taxon>
        <taxon>Gammaproteobacteria</taxon>
        <taxon>Pseudomonadales</taxon>
        <taxon>Pseudomonadaceae</taxon>
        <taxon>Pseudomonas</taxon>
    </lineage>
</organism>
<dbReference type="EMBL" id="UAUF01000010">
    <property type="protein sequence ID" value="SPZ05280.1"/>
    <property type="molecule type" value="Genomic_DNA"/>
</dbReference>
<dbReference type="Proteomes" id="UP000250443">
    <property type="component" value="Unassembled WGS sequence"/>
</dbReference>
<feature type="chain" id="PRO_5016052201" description="DUF4946 domain-containing protein" evidence="1">
    <location>
        <begin position="26"/>
        <end position="180"/>
    </location>
</feature>